<evidence type="ECO:0000313" key="2">
    <source>
        <dbReference type="Proteomes" id="UP000250561"/>
    </source>
</evidence>
<gene>
    <name evidence="1" type="ORF">NCTC11126_00064</name>
</gene>
<dbReference type="Proteomes" id="UP000250561">
    <property type="component" value="Unassembled WGS sequence"/>
</dbReference>
<protein>
    <submittedName>
        <fullName evidence="1">Uncharacterized protein</fullName>
    </submittedName>
</protein>
<organism evidence="1 2">
    <name type="scientific">Escherichia coli</name>
    <dbReference type="NCBI Taxonomy" id="562"/>
    <lineage>
        <taxon>Bacteria</taxon>
        <taxon>Pseudomonadati</taxon>
        <taxon>Pseudomonadota</taxon>
        <taxon>Gammaproteobacteria</taxon>
        <taxon>Enterobacterales</taxon>
        <taxon>Enterobacteriaceae</taxon>
        <taxon>Escherichia</taxon>
    </lineage>
</organism>
<evidence type="ECO:0000313" key="1">
    <source>
        <dbReference type="EMBL" id="SPW36517.1"/>
    </source>
</evidence>
<dbReference type="EMBL" id="UARS01000001">
    <property type="protein sequence ID" value="SPW36517.1"/>
    <property type="molecule type" value="Genomic_DNA"/>
</dbReference>
<dbReference type="AlphaFoldDB" id="A0A2X1IME2"/>
<name>A0A2X1IME2_ECOLX</name>
<sequence length="85" mass="9056">MEYFGGNDHVFTTGEIPQCATDDLFAAAIGIAIGGVKEIYAAFQRAFNYGTAAFFRQCPCVITTIWLAKGHTAEAKSGNAKVGFS</sequence>
<proteinExistence type="predicted"/>
<reference evidence="1 2" key="1">
    <citation type="submission" date="2018-06" db="EMBL/GenBank/DDBJ databases">
        <authorList>
            <consortium name="Pathogen Informatics"/>
            <person name="Doyle S."/>
        </authorList>
    </citation>
    <scope>NUCLEOTIDE SEQUENCE [LARGE SCALE GENOMIC DNA]</scope>
    <source>
        <strain evidence="1 2">NCTC11126</strain>
    </source>
</reference>
<accession>A0A2X1IME2</accession>